<dbReference type="GO" id="GO:0005634">
    <property type="term" value="C:nucleus"/>
    <property type="evidence" value="ECO:0007669"/>
    <property type="project" value="UniProtKB-SubCell"/>
</dbReference>
<keyword evidence="11" id="KW-1185">Reference proteome</keyword>
<comment type="subcellular location">
    <subcellularLocation>
        <location evidence="2">Chromosome</location>
        <location evidence="2">Centromere</location>
        <location evidence="2">Kinetochore</location>
    </subcellularLocation>
    <subcellularLocation>
        <location evidence="1">Nucleus</location>
    </subcellularLocation>
</comment>
<dbReference type="PANTHER" id="PTHR15459:SF3">
    <property type="entry name" value="POLYAMINE-MODULATED FACTOR 1"/>
    <property type="match status" value="1"/>
</dbReference>
<dbReference type="GO" id="GO:0007059">
    <property type="term" value="P:chromosome segregation"/>
    <property type="evidence" value="ECO:0007669"/>
    <property type="project" value="TreeGrafter"/>
</dbReference>
<name>A0AA88UV15_9ASTE</name>
<accession>A0AA88UV15</accession>
<dbReference type="Pfam" id="PF03980">
    <property type="entry name" value="Nnf1"/>
    <property type="match status" value="1"/>
</dbReference>
<keyword evidence="8" id="KW-0131">Cell cycle</keyword>
<dbReference type="GO" id="GO:0051301">
    <property type="term" value="P:cell division"/>
    <property type="evidence" value="ECO:0007669"/>
    <property type="project" value="UniProtKB-KW"/>
</dbReference>
<keyword evidence="4" id="KW-0132">Cell division</keyword>
<comment type="caution">
    <text evidence="10">The sequence shown here is derived from an EMBL/GenBank/DDBJ whole genome shotgun (WGS) entry which is preliminary data.</text>
</comment>
<evidence type="ECO:0000256" key="1">
    <source>
        <dbReference type="ARBA" id="ARBA00004123"/>
    </source>
</evidence>
<evidence type="ECO:0000256" key="5">
    <source>
        <dbReference type="ARBA" id="ARBA00022776"/>
    </source>
</evidence>
<dbReference type="Proteomes" id="UP001187471">
    <property type="component" value="Unassembled WGS sequence"/>
</dbReference>
<evidence type="ECO:0000256" key="7">
    <source>
        <dbReference type="ARBA" id="ARBA00023242"/>
    </source>
</evidence>
<evidence type="ECO:0000256" key="6">
    <source>
        <dbReference type="ARBA" id="ARBA00022838"/>
    </source>
</evidence>
<dbReference type="InterPro" id="IPR007128">
    <property type="entry name" value="PMF1/Nnf1"/>
</dbReference>
<evidence type="ECO:0000313" key="11">
    <source>
        <dbReference type="Proteomes" id="UP001187471"/>
    </source>
</evidence>
<evidence type="ECO:0000256" key="2">
    <source>
        <dbReference type="ARBA" id="ARBA00004629"/>
    </source>
</evidence>
<evidence type="ECO:0000256" key="8">
    <source>
        <dbReference type="ARBA" id="ARBA00023306"/>
    </source>
</evidence>
<evidence type="ECO:0000256" key="4">
    <source>
        <dbReference type="ARBA" id="ARBA00022618"/>
    </source>
</evidence>
<keyword evidence="5" id="KW-0498">Mitosis</keyword>
<evidence type="ECO:0000313" key="10">
    <source>
        <dbReference type="EMBL" id="KAK2989927.1"/>
    </source>
</evidence>
<gene>
    <name evidence="10" type="ORF">RJ640_013851</name>
</gene>
<keyword evidence="7" id="KW-0539">Nucleus</keyword>
<dbReference type="GO" id="GO:0000444">
    <property type="term" value="C:MIS12/MIND type complex"/>
    <property type="evidence" value="ECO:0007669"/>
    <property type="project" value="InterPro"/>
</dbReference>
<dbReference type="EMBL" id="JAVXUO010000684">
    <property type="protein sequence ID" value="KAK2989927.1"/>
    <property type="molecule type" value="Genomic_DNA"/>
</dbReference>
<reference evidence="10" key="1">
    <citation type="submission" date="2022-12" db="EMBL/GenBank/DDBJ databases">
        <title>Draft genome assemblies for two species of Escallonia (Escalloniales).</title>
        <authorList>
            <person name="Chanderbali A."/>
            <person name="Dervinis C."/>
            <person name="Anghel I."/>
            <person name="Soltis D."/>
            <person name="Soltis P."/>
            <person name="Zapata F."/>
        </authorList>
    </citation>
    <scope>NUCLEOTIDE SEQUENCE</scope>
    <source>
        <strain evidence="10">UCBG92.1500</strain>
        <tissue evidence="10">Leaf</tissue>
    </source>
</reference>
<sequence length="214" mass="24059">MENTSQLVSPGSRQLNLKRSFEMGTLKACGHPDPNHNSTIVCHPSTPNVSATGIRVMTPTMFVQDTSFVRNRDFFEAFPTFTNSEQERLYRLFLQVITSLRENAQDEFESTCIETQVGSTLDTVEQLVEEQNLDPLFPNKTNIRDTAHSLSAAKKDEIQYLTSILKKAEEQKNINKARIELLKKEGQDFSGAVHVVEKLRTGILNYGTGNSTAF</sequence>
<proteinExistence type="predicted"/>
<protein>
    <submittedName>
        <fullName evidence="10">Uncharacterized protein</fullName>
    </submittedName>
</protein>
<evidence type="ECO:0000256" key="3">
    <source>
        <dbReference type="ARBA" id="ARBA00022454"/>
    </source>
</evidence>
<dbReference type="PANTHER" id="PTHR15459">
    <property type="entry name" value="POLYAMINE-MODULATED FACTOR 1"/>
    <property type="match status" value="1"/>
</dbReference>
<dbReference type="AlphaFoldDB" id="A0AA88UV15"/>
<organism evidence="10 11">
    <name type="scientific">Escallonia rubra</name>
    <dbReference type="NCBI Taxonomy" id="112253"/>
    <lineage>
        <taxon>Eukaryota</taxon>
        <taxon>Viridiplantae</taxon>
        <taxon>Streptophyta</taxon>
        <taxon>Embryophyta</taxon>
        <taxon>Tracheophyta</taxon>
        <taxon>Spermatophyta</taxon>
        <taxon>Magnoliopsida</taxon>
        <taxon>eudicotyledons</taxon>
        <taxon>Gunneridae</taxon>
        <taxon>Pentapetalae</taxon>
        <taxon>asterids</taxon>
        <taxon>campanulids</taxon>
        <taxon>Escalloniales</taxon>
        <taxon>Escalloniaceae</taxon>
        <taxon>Escallonia</taxon>
    </lineage>
</organism>
<evidence type="ECO:0000256" key="9">
    <source>
        <dbReference type="ARBA" id="ARBA00023328"/>
    </source>
</evidence>
<keyword evidence="6" id="KW-0995">Kinetochore</keyword>
<keyword evidence="3" id="KW-0158">Chromosome</keyword>
<keyword evidence="9" id="KW-0137">Centromere</keyword>